<dbReference type="AlphaFoldDB" id="A0A848HE11"/>
<accession>A0A848HE11</accession>
<dbReference type="RefSeq" id="WP_169421981.1">
    <property type="nucleotide sequence ID" value="NZ_JABBFX010000003.1"/>
</dbReference>
<evidence type="ECO:0008006" key="4">
    <source>
        <dbReference type="Google" id="ProtNLM"/>
    </source>
</evidence>
<organism evidence="2 3">
    <name type="scientific">Ramlibacter agri</name>
    <dbReference type="NCBI Taxonomy" id="2728837"/>
    <lineage>
        <taxon>Bacteria</taxon>
        <taxon>Pseudomonadati</taxon>
        <taxon>Pseudomonadota</taxon>
        <taxon>Betaproteobacteria</taxon>
        <taxon>Burkholderiales</taxon>
        <taxon>Comamonadaceae</taxon>
        <taxon>Ramlibacter</taxon>
    </lineage>
</organism>
<keyword evidence="3" id="KW-1185">Reference proteome</keyword>
<keyword evidence="1" id="KW-0472">Membrane</keyword>
<comment type="caution">
    <text evidence="2">The sequence shown here is derived from an EMBL/GenBank/DDBJ whole genome shotgun (WGS) entry which is preliminary data.</text>
</comment>
<keyword evidence="1" id="KW-0812">Transmembrane</keyword>
<protein>
    <recommendedName>
        <fullName evidence="4">DUF4870 domain-containing protein</fullName>
    </recommendedName>
</protein>
<gene>
    <name evidence="2" type="ORF">HHL11_28475</name>
</gene>
<dbReference type="EMBL" id="JABBFX010000003">
    <property type="protein sequence ID" value="NML47719.1"/>
    <property type="molecule type" value="Genomic_DNA"/>
</dbReference>
<proteinExistence type="predicted"/>
<reference evidence="2 3" key="1">
    <citation type="submission" date="2020-04" db="EMBL/GenBank/DDBJ databases">
        <title>Ramlibacter sp. G-1-2-2 isolated from soil.</title>
        <authorList>
            <person name="Dahal R.H."/>
        </authorList>
    </citation>
    <scope>NUCLEOTIDE SEQUENCE [LARGE SCALE GENOMIC DNA]</scope>
    <source>
        <strain evidence="2 3">G-1-2-2</strain>
    </source>
</reference>
<feature type="transmembrane region" description="Helical" evidence="1">
    <location>
        <begin position="20"/>
        <end position="44"/>
    </location>
</feature>
<evidence type="ECO:0000256" key="1">
    <source>
        <dbReference type="SAM" id="Phobius"/>
    </source>
</evidence>
<feature type="transmembrane region" description="Helical" evidence="1">
    <location>
        <begin position="88"/>
        <end position="106"/>
    </location>
</feature>
<name>A0A848HE11_9BURK</name>
<evidence type="ECO:0000313" key="3">
    <source>
        <dbReference type="Proteomes" id="UP000541185"/>
    </source>
</evidence>
<keyword evidence="1" id="KW-1133">Transmembrane helix</keyword>
<dbReference type="Proteomes" id="UP000541185">
    <property type="component" value="Unassembled WGS sequence"/>
</dbReference>
<sequence>MADGYTGVNTSSDRSVMHLLYGLHTVAPFTLWSLSVVALIVNYIRRADETDAFTVAHHSYMIRTFWWAILWLVLTVPLWFLFVVPGYIAWVIIGCWYLYRCIRGWLRFNDNRLPP</sequence>
<evidence type="ECO:0000313" key="2">
    <source>
        <dbReference type="EMBL" id="NML47719.1"/>
    </source>
</evidence>